<dbReference type="InterPro" id="IPR000182">
    <property type="entry name" value="GNAT_dom"/>
</dbReference>
<protein>
    <submittedName>
        <fullName evidence="4">N-acyltransferase YncA</fullName>
        <ecNumber evidence="4">2.3.1.-</ecNumber>
    </submittedName>
</protein>
<dbReference type="Proteomes" id="UP000319383">
    <property type="component" value="Chromosome"/>
</dbReference>
<gene>
    <name evidence="4" type="primary">yncA</name>
    <name evidence="4" type="ORF">Mal52_24470</name>
</gene>
<dbReference type="KEGG" id="sdyn:Mal52_24470"/>
<evidence type="ECO:0000313" key="4">
    <source>
        <dbReference type="EMBL" id="QDU43969.1"/>
    </source>
</evidence>
<accession>A0A517ZNB9</accession>
<dbReference type="AlphaFoldDB" id="A0A517ZNB9"/>
<organism evidence="4 5">
    <name type="scientific">Symmachiella dynata</name>
    <dbReference type="NCBI Taxonomy" id="2527995"/>
    <lineage>
        <taxon>Bacteria</taxon>
        <taxon>Pseudomonadati</taxon>
        <taxon>Planctomycetota</taxon>
        <taxon>Planctomycetia</taxon>
        <taxon>Planctomycetales</taxon>
        <taxon>Planctomycetaceae</taxon>
        <taxon>Symmachiella</taxon>
    </lineage>
</organism>
<name>A0A517ZNB9_9PLAN</name>
<proteinExistence type="predicted"/>
<dbReference type="PROSITE" id="PS51186">
    <property type="entry name" value="GNAT"/>
    <property type="match status" value="1"/>
</dbReference>
<keyword evidence="1 4" id="KW-0808">Transferase</keyword>
<evidence type="ECO:0000256" key="1">
    <source>
        <dbReference type="ARBA" id="ARBA00022679"/>
    </source>
</evidence>
<evidence type="ECO:0000259" key="3">
    <source>
        <dbReference type="PROSITE" id="PS51186"/>
    </source>
</evidence>
<dbReference type="CDD" id="cd04301">
    <property type="entry name" value="NAT_SF"/>
    <property type="match status" value="1"/>
</dbReference>
<keyword evidence="5" id="KW-1185">Reference proteome</keyword>
<evidence type="ECO:0000313" key="5">
    <source>
        <dbReference type="Proteomes" id="UP000319383"/>
    </source>
</evidence>
<dbReference type="Pfam" id="PF00583">
    <property type="entry name" value="Acetyltransf_1"/>
    <property type="match status" value="1"/>
</dbReference>
<dbReference type="EC" id="2.3.1.-" evidence="4"/>
<dbReference type="EMBL" id="CP036276">
    <property type="protein sequence ID" value="QDU43969.1"/>
    <property type="molecule type" value="Genomic_DNA"/>
</dbReference>
<dbReference type="InterPro" id="IPR016181">
    <property type="entry name" value="Acyl_CoA_acyltransferase"/>
</dbReference>
<feature type="domain" description="N-acetyltransferase" evidence="3">
    <location>
        <begin position="2"/>
        <end position="163"/>
    </location>
</feature>
<dbReference type="Gene3D" id="3.40.630.30">
    <property type="match status" value="1"/>
</dbReference>
<dbReference type="PANTHER" id="PTHR43072:SF23">
    <property type="entry name" value="UPF0039 PROTEIN C11D3.02C"/>
    <property type="match status" value="1"/>
</dbReference>
<dbReference type="SUPFAM" id="SSF55729">
    <property type="entry name" value="Acyl-CoA N-acyltransferases (Nat)"/>
    <property type="match status" value="1"/>
</dbReference>
<dbReference type="OrthoDB" id="9798006at2"/>
<dbReference type="GO" id="GO:0016747">
    <property type="term" value="F:acyltransferase activity, transferring groups other than amino-acyl groups"/>
    <property type="evidence" value="ECO:0007669"/>
    <property type="project" value="InterPro"/>
</dbReference>
<dbReference type="RefSeq" id="WP_145376240.1">
    <property type="nucleotide sequence ID" value="NZ_CP036270.1"/>
</dbReference>
<reference evidence="4 5" key="1">
    <citation type="submission" date="2019-02" db="EMBL/GenBank/DDBJ databases">
        <title>Deep-cultivation of Planctomycetes and their phenomic and genomic characterization uncovers novel biology.</title>
        <authorList>
            <person name="Wiegand S."/>
            <person name="Jogler M."/>
            <person name="Boedeker C."/>
            <person name="Pinto D."/>
            <person name="Vollmers J."/>
            <person name="Rivas-Marin E."/>
            <person name="Kohn T."/>
            <person name="Peeters S.H."/>
            <person name="Heuer A."/>
            <person name="Rast P."/>
            <person name="Oberbeckmann S."/>
            <person name="Bunk B."/>
            <person name="Jeske O."/>
            <person name="Meyerdierks A."/>
            <person name="Storesund J.E."/>
            <person name="Kallscheuer N."/>
            <person name="Luecker S."/>
            <person name="Lage O.M."/>
            <person name="Pohl T."/>
            <person name="Merkel B.J."/>
            <person name="Hornburger P."/>
            <person name="Mueller R.-W."/>
            <person name="Bruemmer F."/>
            <person name="Labrenz M."/>
            <person name="Spormann A.M."/>
            <person name="Op den Camp H."/>
            <person name="Overmann J."/>
            <person name="Amann R."/>
            <person name="Jetten M.S.M."/>
            <person name="Mascher T."/>
            <person name="Medema M.H."/>
            <person name="Devos D.P."/>
            <person name="Kaster A.-K."/>
            <person name="Ovreas L."/>
            <person name="Rohde M."/>
            <person name="Galperin M.Y."/>
            <person name="Jogler C."/>
        </authorList>
    </citation>
    <scope>NUCLEOTIDE SEQUENCE [LARGE SCALE GENOMIC DNA]</scope>
    <source>
        <strain evidence="4 5">Mal52</strain>
    </source>
</reference>
<keyword evidence="2 4" id="KW-0012">Acyltransferase</keyword>
<evidence type="ECO:0000256" key="2">
    <source>
        <dbReference type="ARBA" id="ARBA00023315"/>
    </source>
</evidence>
<sequence>MPVIRPAQQGDLNAINDIYNAAIRDSTATFDTDEKTLAERQQWFDDHGPRYSILVAEVDNDVVGWASLSHWNQKPAYDISAETTFYVAVEHRGQGIGRALKAAIIEEARHHGFHSLIALVTAESEASLHLNKMFGFVEVGVLKEIGRKFDRLLDVVILQKVLD</sequence>
<dbReference type="PANTHER" id="PTHR43072">
    <property type="entry name" value="N-ACETYLTRANSFERASE"/>
    <property type="match status" value="1"/>
</dbReference>